<dbReference type="EMBL" id="JBHRZT010000073">
    <property type="protein sequence ID" value="MFC3886446.1"/>
    <property type="molecule type" value="Genomic_DNA"/>
</dbReference>
<comment type="caution">
    <text evidence="6">The sequence shown here is derived from an EMBL/GenBank/DDBJ whole genome shotgun (WGS) entry which is preliminary data.</text>
</comment>
<comment type="subcellular location">
    <subcellularLocation>
        <location evidence="2">Bacterial flagellum basal body</location>
    </subcellularLocation>
</comment>
<evidence type="ECO:0000259" key="3">
    <source>
        <dbReference type="Pfam" id="PF00460"/>
    </source>
</evidence>
<dbReference type="PANTHER" id="PTHR30435:SF19">
    <property type="entry name" value="FLAGELLAR BASAL-BODY ROD PROTEIN FLGG"/>
    <property type="match status" value="1"/>
</dbReference>
<proteinExistence type="inferred from homology"/>
<reference evidence="7" key="1">
    <citation type="journal article" date="2019" name="Int. J. Syst. Evol. Microbiol.">
        <title>The Global Catalogue of Microorganisms (GCM) 10K type strain sequencing project: providing services to taxonomists for standard genome sequencing and annotation.</title>
        <authorList>
            <consortium name="The Broad Institute Genomics Platform"/>
            <consortium name="The Broad Institute Genome Sequencing Center for Infectious Disease"/>
            <person name="Wu L."/>
            <person name="Ma J."/>
        </authorList>
    </citation>
    <scope>NUCLEOTIDE SEQUENCE [LARGE SCALE GENOMIC DNA]</scope>
    <source>
        <strain evidence="7">CCUG 61889</strain>
    </source>
</reference>
<keyword evidence="7" id="KW-1185">Reference proteome</keyword>
<name>A0ABV8BB25_9BACI</name>
<feature type="domain" description="Flagellar basal-body/hook protein C-terminal" evidence="4">
    <location>
        <begin position="235"/>
        <end position="278"/>
    </location>
</feature>
<keyword evidence="6" id="KW-0969">Cilium</keyword>
<gene>
    <name evidence="6" type="ORF">ACFOU2_24320</name>
</gene>
<dbReference type="InterPro" id="IPR053967">
    <property type="entry name" value="LlgE_F_G-like_D1"/>
</dbReference>
<dbReference type="InterPro" id="IPR010930">
    <property type="entry name" value="Flg_bb/hook_C_dom"/>
</dbReference>
<evidence type="ECO:0000313" key="6">
    <source>
        <dbReference type="EMBL" id="MFC3886446.1"/>
    </source>
</evidence>
<dbReference type="PANTHER" id="PTHR30435">
    <property type="entry name" value="FLAGELLAR PROTEIN"/>
    <property type="match status" value="1"/>
</dbReference>
<feature type="domain" description="Flagellar hook protein FlgE/F/G-like D1" evidence="5">
    <location>
        <begin position="104"/>
        <end position="172"/>
    </location>
</feature>
<dbReference type="Pfam" id="PF00460">
    <property type="entry name" value="Flg_bb_rod"/>
    <property type="match status" value="1"/>
</dbReference>
<dbReference type="SUPFAM" id="SSF117143">
    <property type="entry name" value="Flagellar hook protein flgE"/>
    <property type="match status" value="1"/>
</dbReference>
<protein>
    <submittedName>
        <fullName evidence="6">Flagellar hook-basal body protein</fullName>
    </submittedName>
</protein>
<dbReference type="InterPro" id="IPR001444">
    <property type="entry name" value="Flag_bb_rod_N"/>
</dbReference>
<evidence type="ECO:0000259" key="4">
    <source>
        <dbReference type="Pfam" id="PF06429"/>
    </source>
</evidence>
<evidence type="ECO:0000256" key="1">
    <source>
        <dbReference type="ARBA" id="ARBA00009677"/>
    </source>
</evidence>
<dbReference type="Pfam" id="PF22692">
    <property type="entry name" value="LlgE_F_G_D1"/>
    <property type="match status" value="1"/>
</dbReference>
<comment type="similarity">
    <text evidence="1 2">Belongs to the flagella basal body rod proteins family.</text>
</comment>
<organism evidence="6 7">
    <name type="scientific">Bacillus songklensis</name>
    <dbReference type="NCBI Taxonomy" id="1069116"/>
    <lineage>
        <taxon>Bacteria</taxon>
        <taxon>Bacillati</taxon>
        <taxon>Bacillota</taxon>
        <taxon>Bacilli</taxon>
        <taxon>Bacillales</taxon>
        <taxon>Bacillaceae</taxon>
        <taxon>Bacillus</taxon>
    </lineage>
</organism>
<dbReference type="RefSeq" id="WP_377918868.1">
    <property type="nucleotide sequence ID" value="NZ_JBHRZT010000073.1"/>
</dbReference>
<dbReference type="InterPro" id="IPR020013">
    <property type="entry name" value="Flagellar_FlgE/F/G"/>
</dbReference>
<dbReference type="InterPro" id="IPR037925">
    <property type="entry name" value="FlgE/F/G-like"/>
</dbReference>
<keyword evidence="2" id="KW-0975">Bacterial flagellum</keyword>
<evidence type="ECO:0000313" key="7">
    <source>
        <dbReference type="Proteomes" id="UP001595752"/>
    </source>
</evidence>
<dbReference type="NCBIfam" id="TIGR03506">
    <property type="entry name" value="FlgEFG_subfam"/>
    <property type="match status" value="1"/>
</dbReference>
<keyword evidence="6" id="KW-0966">Cell projection</keyword>
<keyword evidence="6" id="KW-0282">Flagellum</keyword>
<dbReference type="Pfam" id="PF06429">
    <property type="entry name" value="Flg_bbr_C"/>
    <property type="match status" value="1"/>
</dbReference>
<dbReference type="Proteomes" id="UP001595752">
    <property type="component" value="Unassembled WGS sequence"/>
</dbReference>
<sequence length="282" mass="31263">MNRSMINASNTMTQLQHQLDLISHNMSNVNTTGYKRQEANFSDMLYQQFDNQLNIGKENGRNTPYGIRQGVGAKLAHTNIQTNQGALKKTERLLDVALTKENFFFKVLVNENGRQAVRYTRDGSFHLASMTNNRFMLTDSQGNAILDQNNKPIVVQGPIQNIRIEPNGNVAAVSANGDTPNQVFELGVVQVKRPHLLQGAGNNLFGLPDLNALNLTMKDVVQEARGTQRSDLDIQQGVLEESNVDLAAEMSELLLTQKSYQFNAKSISVADQMMGLVNGLRS</sequence>
<accession>A0ABV8BB25</accession>
<evidence type="ECO:0000256" key="2">
    <source>
        <dbReference type="RuleBase" id="RU362116"/>
    </source>
</evidence>
<feature type="domain" description="Flagellar basal body rod protein N-terminal" evidence="3">
    <location>
        <begin position="7"/>
        <end position="35"/>
    </location>
</feature>
<evidence type="ECO:0000259" key="5">
    <source>
        <dbReference type="Pfam" id="PF22692"/>
    </source>
</evidence>